<comment type="caution">
    <text evidence="2">The sequence shown here is derived from an EMBL/GenBank/DDBJ whole genome shotgun (WGS) entry which is preliminary data.</text>
</comment>
<keyword evidence="1" id="KW-0472">Membrane</keyword>
<evidence type="ECO:0000256" key="1">
    <source>
        <dbReference type="SAM" id="Phobius"/>
    </source>
</evidence>
<evidence type="ECO:0000313" key="2">
    <source>
        <dbReference type="EMBL" id="PKI33147.1"/>
    </source>
</evidence>
<dbReference type="AlphaFoldDB" id="A0A2I0HN28"/>
<dbReference type="EMBL" id="PGOL01006949">
    <property type="protein sequence ID" value="PKI33147.1"/>
    <property type="molecule type" value="Genomic_DNA"/>
</dbReference>
<protein>
    <submittedName>
        <fullName evidence="2">Uncharacterized protein</fullName>
    </submittedName>
</protein>
<keyword evidence="1" id="KW-1133">Transmembrane helix</keyword>
<evidence type="ECO:0000313" key="3">
    <source>
        <dbReference type="Proteomes" id="UP000233551"/>
    </source>
</evidence>
<proteinExistence type="predicted"/>
<feature type="transmembrane region" description="Helical" evidence="1">
    <location>
        <begin position="40"/>
        <end position="65"/>
    </location>
</feature>
<name>A0A2I0HN28_PUNGR</name>
<gene>
    <name evidence="2" type="ORF">CRG98_046466</name>
</gene>
<keyword evidence="1" id="KW-0812">Transmembrane</keyword>
<keyword evidence="3" id="KW-1185">Reference proteome</keyword>
<organism evidence="2 3">
    <name type="scientific">Punica granatum</name>
    <name type="common">Pomegranate</name>
    <dbReference type="NCBI Taxonomy" id="22663"/>
    <lineage>
        <taxon>Eukaryota</taxon>
        <taxon>Viridiplantae</taxon>
        <taxon>Streptophyta</taxon>
        <taxon>Embryophyta</taxon>
        <taxon>Tracheophyta</taxon>
        <taxon>Spermatophyta</taxon>
        <taxon>Magnoliopsida</taxon>
        <taxon>eudicotyledons</taxon>
        <taxon>Gunneridae</taxon>
        <taxon>Pentapetalae</taxon>
        <taxon>rosids</taxon>
        <taxon>malvids</taxon>
        <taxon>Myrtales</taxon>
        <taxon>Lythraceae</taxon>
        <taxon>Punica</taxon>
    </lineage>
</organism>
<accession>A0A2I0HN28</accession>
<reference evidence="2 3" key="1">
    <citation type="submission" date="2017-11" db="EMBL/GenBank/DDBJ databases">
        <title>De-novo sequencing of pomegranate (Punica granatum L.) genome.</title>
        <authorList>
            <person name="Akparov Z."/>
            <person name="Amiraslanov A."/>
            <person name="Hajiyeva S."/>
            <person name="Abbasov M."/>
            <person name="Kaur K."/>
            <person name="Hamwieh A."/>
            <person name="Solovyev V."/>
            <person name="Salamov A."/>
            <person name="Braich B."/>
            <person name="Kosarev P."/>
            <person name="Mahmoud A."/>
            <person name="Hajiyev E."/>
            <person name="Babayeva S."/>
            <person name="Izzatullayeva V."/>
            <person name="Mammadov A."/>
            <person name="Mammadov A."/>
            <person name="Sharifova S."/>
            <person name="Ojaghi J."/>
            <person name="Eynullazada K."/>
            <person name="Bayramov B."/>
            <person name="Abdulazimova A."/>
            <person name="Shahmuradov I."/>
        </authorList>
    </citation>
    <scope>NUCLEOTIDE SEQUENCE [LARGE SCALE GENOMIC DNA]</scope>
    <source>
        <strain evidence="3">cv. AG2017</strain>
        <tissue evidence="2">Leaf</tissue>
    </source>
</reference>
<sequence>MGGQPTTQFAKNRVKDSRHYSFWTAVYGLADWRKRLCTSIVTYCIFPALFIVTFPFEALGSIRLLPSGTFRFHSSSSSYRSLRFYSPFHHSSFRATNEFHRVNGSSVRLFLFGYLVIKTRQIRTFRGPWPYPSPIGFRAVTITFSYLQPRFTYTEGFPVRGCLVFFWIEYISDII</sequence>
<dbReference type="Proteomes" id="UP000233551">
    <property type="component" value="Unassembled WGS sequence"/>
</dbReference>